<dbReference type="OrthoDB" id="660555at2759"/>
<dbReference type="SUPFAM" id="SSF48065">
    <property type="entry name" value="DBL homology domain (DH-domain)"/>
    <property type="match status" value="1"/>
</dbReference>
<dbReference type="GO" id="GO:0030139">
    <property type="term" value="C:endocytic vesicle"/>
    <property type="evidence" value="ECO:0007669"/>
    <property type="project" value="TreeGrafter"/>
</dbReference>
<dbReference type="GO" id="GO:0005886">
    <property type="term" value="C:plasma membrane"/>
    <property type="evidence" value="ECO:0007669"/>
    <property type="project" value="TreeGrafter"/>
</dbReference>
<reference evidence="2 4" key="2">
    <citation type="submission" date="2018-11" db="EMBL/GenBank/DDBJ databases">
        <authorList>
            <consortium name="Pathogen Informatics"/>
        </authorList>
    </citation>
    <scope>NUCLEOTIDE SEQUENCE [LARGE SCALE GENOMIC DNA]</scope>
</reference>
<feature type="domain" description="DH" evidence="1">
    <location>
        <begin position="88"/>
        <end position="163"/>
    </location>
</feature>
<evidence type="ECO:0000313" key="3">
    <source>
        <dbReference type="Proteomes" id="UP000038040"/>
    </source>
</evidence>
<dbReference type="EMBL" id="UYYG01001157">
    <property type="protein sequence ID" value="VDN56952.1"/>
    <property type="molecule type" value="Genomic_DNA"/>
</dbReference>
<name>A0A0N4U6K9_DRAME</name>
<evidence type="ECO:0000313" key="4">
    <source>
        <dbReference type="Proteomes" id="UP000274756"/>
    </source>
</evidence>
<reference evidence="5" key="1">
    <citation type="submission" date="2016-04" db="UniProtKB">
        <authorList>
            <consortium name="WormBaseParasite"/>
        </authorList>
    </citation>
    <scope>IDENTIFICATION</scope>
</reference>
<dbReference type="PANTHER" id="PTHR13217:SF11">
    <property type="entry name" value="PLECKSTRIN HOMOLOGY DOMAIN-CONTAINING FAMILY G MEMBER 5"/>
    <property type="match status" value="1"/>
</dbReference>
<protein>
    <submittedName>
        <fullName evidence="5">DH domain-containing protein</fullName>
    </submittedName>
</protein>
<evidence type="ECO:0000313" key="5">
    <source>
        <dbReference type="WBParaSite" id="DME_0000256501-mRNA-1"/>
    </source>
</evidence>
<proteinExistence type="predicted"/>
<dbReference type="GO" id="GO:0005085">
    <property type="term" value="F:guanyl-nucleotide exchange factor activity"/>
    <property type="evidence" value="ECO:0007669"/>
    <property type="project" value="InterPro"/>
</dbReference>
<evidence type="ECO:0000259" key="1">
    <source>
        <dbReference type="PROSITE" id="PS50010"/>
    </source>
</evidence>
<organism evidence="3 5">
    <name type="scientific">Dracunculus medinensis</name>
    <name type="common">Guinea worm</name>
    <dbReference type="NCBI Taxonomy" id="318479"/>
    <lineage>
        <taxon>Eukaryota</taxon>
        <taxon>Metazoa</taxon>
        <taxon>Ecdysozoa</taxon>
        <taxon>Nematoda</taxon>
        <taxon>Chromadorea</taxon>
        <taxon>Rhabditida</taxon>
        <taxon>Spirurina</taxon>
        <taxon>Dracunculoidea</taxon>
        <taxon>Dracunculidae</taxon>
        <taxon>Dracunculus</taxon>
    </lineage>
</organism>
<dbReference type="PANTHER" id="PTHR13217">
    <property type="entry name" value="PLECKSTRIN HOMOLOGY DOMAIN-CONTAINING FAMILY G MEMBER 7"/>
    <property type="match status" value="1"/>
</dbReference>
<dbReference type="AlphaFoldDB" id="A0A0N4U6K9"/>
<dbReference type="WBParaSite" id="DME_0000256501-mRNA-1">
    <property type="protein sequence ID" value="DME_0000256501-mRNA-1"/>
    <property type="gene ID" value="DME_0000256501"/>
</dbReference>
<dbReference type="PROSITE" id="PS50010">
    <property type="entry name" value="DH_2"/>
    <property type="match status" value="1"/>
</dbReference>
<dbReference type="Gene3D" id="1.20.900.10">
    <property type="entry name" value="Dbl homology (DH) domain"/>
    <property type="match status" value="1"/>
</dbReference>
<dbReference type="Proteomes" id="UP000038040">
    <property type="component" value="Unplaced"/>
</dbReference>
<dbReference type="InterPro" id="IPR040181">
    <property type="entry name" value="PKHG5/7"/>
</dbReference>
<dbReference type="InterPro" id="IPR035899">
    <property type="entry name" value="DBL_dom_sf"/>
</dbReference>
<dbReference type="STRING" id="318479.A0A0N4U6K9"/>
<gene>
    <name evidence="2" type="ORF">DME_LOCUS6925</name>
</gene>
<sequence>MRLDLDQGGPDPQLPPEGVCSLEKLDKIDMISRLSEFKEELQKPVSIFQIESHWTDIVAKSVSSFLLFSHFVKTMSFLKSELNKRHQEQQEAIWEFVTTEHRYLKMLKQMSELYDCLVRVQEIGYLRDIDARRVFLNYPELYIHNTKFWKKAVMPMLQNSRQH</sequence>
<dbReference type="GO" id="GO:0007266">
    <property type="term" value="P:Rho protein signal transduction"/>
    <property type="evidence" value="ECO:0007669"/>
    <property type="project" value="TreeGrafter"/>
</dbReference>
<keyword evidence="4" id="KW-1185">Reference proteome</keyword>
<dbReference type="GO" id="GO:0043542">
    <property type="term" value="P:endothelial cell migration"/>
    <property type="evidence" value="ECO:0007669"/>
    <property type="project" value="TreeGrafter"/>
</dbReference>
<dbReference type="InterPro" id="IPR000219">
    <property type="entry name" value="DH_dom"/>
</dbReference>
<accession>A0A0N4U6K9</accession>
<evidence type="ECO:0000313" key="2">
    <source>
        <dbReference type="EMBL" id="VDN56952.1"/>
    </source>
</evidence>
<dbReference type="Proteomes" id="UP000274756">
    <property type="component" value="Unassembled WGS sequence"/>
</dbReference>
<dbReference type="GO" id="GO:0030424">
    <property type="term" value="C:axon"/>
    <property type="evidence" value="ECO:0007669"/>
    <property type="project" value="TreeGrafter"/>
</dbReference>